<keyword evidence="3" id="KW-1185">Reference proteome</keyword>
<reference evidence="2" key="2">
    <citation type="submission" date="2020-09" db="EMBL/GenBank/DDBJ databases">
        <authorList>
            <person name="Sun Q."/>
            <person name="Zhou Y."/>
        </authorList>
    </citation>
    <scope>NUCLEOTIDE SEQUENCE</scope>
    <source>
        <strain evidence="2">CGMCC 4.7308</strain>
    </source>
</reference>
<reference evidence="2" key="1">
    <citation type="journal article" date="2014" name="Int. J. Syst. Evol. Microbiol.">
        <title>Complete genome sequence of Corynebacterium casei LMG S-19264T (=DSM 44701T), isolated from a smear-ripened cheese.</title>
        <authorList>
            <consortium name="US DOE Joint Genome Institute (JGI-PGF)"/>
            <person name="Walter F."/>
            <person name="Albersmeier A."/>
            <person name="Kalinowski J."/>
            <person name="Ruckert C."/>
        </authorList>
    </citation>
    <scope>NUCLEOTIDE SEQUENCE</scope>
    <source>
        <strain evidence="2">CGMCC 4.7308</strain>
    </source>
</reference>
<sequence length="435" mass="46134">MRPRQIAVLVAVLILTAVTGVLVARGGPVTGAAEVTVTEHTTVPGVAGPARPSGRATSSGTGPSKTASAGAAGSASSQGSPVPAAGATAGGQGTASAGARPASNVPMRKLRPGEKPPQFVIFSFDGAGSHTKWQEFLATAETVDARFTGFLTGLYLLADDNRERYTGPGHAPGKSSVGFGGTPQEVATLVGDLNTAYATGHEIGTHYNGHFCSGAEPSADAWSTADWNSELDQFFGFLTRYRQNNPGVALPTLTVPTSSIKGGRTQCLEGTWDQLVPAWKRHGLTYDSSVNAPAAGVSWPVRTDGIWEFAMPYVYSPGFGGMVVNMDYNMWVKFNGGRTQPGTEKQLRDKVYRTYTYLYEQTFAGNRAPLLVANHFNNWNGNAFNPAVRSFMQDYCGRPETVCATYQDVIAWMELQDPAVLERLQDQAPVAGSAP</sequence>
<evidence type="ECO:0000313" key="3">
    <source>
        <dbReference type="Proteomes" id="UP000655208"/>
    </source>
</evidence>
<protein>
    <recommendedName>
        <fullName evidence="4">Polysaccharide deacetylase</fullName>
    </recommendedName>
</protein>
<comment type="caution">
    <text evidence="2">The sequence shown here is derived from an EMBL/GenBank/DDBJ whole genome shotgun (WGS) entry which is preliminary data.</text>
</comment>
<dbReference type="Proteomes" id="UP000655208">
    <property type="component" value="Unassembled WGS sequence"/>
</dbReference>
<evidence type="ECO:0000256" key="1">
    <source>
        <dbReference type="SAM" id="MobiDB-lite"/>
    </source>
</evidence>
<organism evidence="2 3">
    <name type="scientific">Nakamurella endophytica</name>
    <dbReference type="NCBI Taxonomy" id="1748367"/>
    <lineage>
        <taxon>Bacteria</taxon>
        <taxon>Bacillati</taxon>
        <taxon>Actinomycetota</taxon>
        <taxon>Actinomycetes</taxon>
        <taxon>Nakamurellales</taxon>
        <taxon>Nakamurellaceae</taxon>
        <taxon>Nakamurella</taxon>
    </lineage>
</organism>
<dbReference type="InterPro" id="IPR011330">
    <property type="entry name" value="Glyco_hydro/deAcase_b/a-brl"/>
</dbReference>
<name>A0A917SLV5_9ACTN</name>
<feature type="compositionally biased region" description="Low complexity" evidence="1">
    <location>
        <begin position="56"/>
        <end position="87"/>
    </location>
</feature>
<accession>A0A917SLV5</accession>
<dbReference type="InterPro" id="IPR052740">
    <property type="entry name" value="CE4"/>
</dbReference>
<dbReference type="Gene3D" id="3.20.20.370">
    <property type="entry name" value="Glycoside hydrolase/deacetylase"/>
    <property type="match status" value="1"/>
</dbReference>
<dbReference type="AlphaFoldDB" id="A0A917SLV5"/>
<evidence type="ECO:0008006" key="4">
    <source>
        <dbReference type="Google" id="ProtNLM"/>
    </source>
</evidence>
<dbReference type="EMBL" id="BMNA01000001">
    <property type="protein sequence ID" value="GGL88565.1"/>
    <property type="molecule type" value="Genomic_DNA"/>
</dbReference>
<dbReference type="RefSeq" id="WP_188939894.1">
    <property type="nucleotide sequence ID" value="NZ_BMNA01000001.1"/>
</dbReference>
<dbReference type="PANTHER" id="PTHR45985:SF3">
    <property type="entry name" value="CHITIN DEACETYLASE-LIKE 4"/>
    <property type="match status" value="1"/>
</dbReference>
<gene>
    <name evidence="2" type="ORF">GCM10011594_05210</name>
</gene>
<dbReference type="PANTHER" id="PTHR45985">
    <property type="match status" value="1"/>
</dbReference>
<dbReference type="GO" id="GO:0005975">
    <property type="term" value="P:carbohydrate metabolic process"/>
    <property type="evidence" value="ECO:0007669"/>
    <property type="project" value="InterPro"/>
</dbReference>
<dbReference type="SUPFAM" id="SSF88713">
    <property type="entry name" value="Glycoside hydrolase/deacetylase"/>
    <property type="match status" value="1"/>
</dbReference>
<proteinExistence type="predicted"/>
<evidence type="ECO:0000313" key="2">
    <source>
        <dbReference type="EMBL" id="GGL88565.1"/>
    </source>
</evidence>
<feature type="region of interest" description="Disordered" evidence="1">
    <location>
        <begin position="40"/>
        <end position="114"/>
    </location>
</feature>